<proteinExistence type="inferred from homology"/>
<comment type="cofactor">
    <cofactor evidence="5">
        <name>Mn(2+)</name>
        <dbReference type="ChEBI" id="CHEBI:29035"/>
    </cofactor>
    <text evidence="5">Binds 2 manganese ions per subunit.</text>
</comment>
<feature type="binding site" evidence="5">
    <location>
        <position position="191"/>
    </location>
    <ligand>
        <name>Mn(2+)</name>
        <dbReference type="ChEBI" id="CHEBI:29035"/>
        <label>1</label>
    </ligand>
</feature>
<comment type="similarity">
    <text evidence="5 7 8">Belongs to the arginase family.</text>
</comment>
<name>A0ABU9X096_9MICC</name>
<dbReference type="InterPro" id="IPR023696">
    <property type="entry name" value="Ureohydrolase_dom_sf"/>
</dbReference>
<dbReference type="InterPro" id="IPR005923">
    <property type="entry name" value="HutG"/>
</dbReference>
<dbReference type="RefSeq" id="WP_345883474.1">
    <property type="nucleotide sequence ID" value="NZ_JBDFRB010000003.1"/>
</dbReference>
<comment type="caution">
    <text evidence="10">The sequence shown here is derived from an EMBL/GenBank/DDBJ whole genome shotgun (WGS) entry which is preliminary data.</text>
</comment>
<feature type="binding site" evidence="5">
    <location>
        <position position="275"/>
    </location>
    <ligand>
        <name>Mn(2+)</name>
        <dbReference type="ChEBI" id="CHEBI:29035"/>
        <label>1</label>
    </ligand>
</feature>
<accession>A0ABU9X096</accession>
<evidence type="ECO:0000256" key="5">
    <source>
        <dbReference type="HAMAP-Rule" id="MF_00737"/>
    </source>
</evidence>
<dbReference type="PROSITE" id="PS51409">
    <property type="entry name" value="ARGINASE_2"/>
    <property type="match status" value="1"/>
</dbReference>
<evidence type="ECO:0000256" key="1">
    <source>
        <dbReference type="ARBA" id="ARBA00022723"/>
    </source>
</evidence>
<evidence type="ECO:0000313" key="10">
    <source>
        <dbReference type="EMBL" id="MEN2743870.1"/>
    </source>
</evidence>
<sequence>MSSAHVSEIPFTPWAGRHDGDSPDHRRWWQAVLPYSAGAVAAAVERARDAAYDAGESGRAGREPAVVRAPAVLLGFACDEGVRRNKGRTGAASGPAAIREALSSMAFHHGREVFDAGDIAVPLGTPDAPGPLEDGQERYGSALAAALDSGALTVGLGGGHETAWASYLGVAGSERAGGARLGVLNLDAHFDLRDEPAATSGTPFLQMARAEAAEGRTLQYAALGISRPGNTRALFDRADELGVRHLLDEYTTRETAEQFTEDFLADLDAVYLTIDLDVLPAAVAPGVSAPAALGVPLEVVIAVVRRVAASGKLLHADLAELNPSLDIDGRTARVAARLVDTIVG</sequence>
<comment type="catalytic activity">
    <reaction evidence="5">
        <text>N-formimidoyl-L-glutamate + H2O = formamide + L-glutamate</text>
        <dbReference type="Rhea" id="RHEA:22492"/>
        <dbReference type="ChEBI" id="CHEBI:15377"/>
        <dbReference type="ChEBI" id="CHEBI:16397"/>
        <dbReference type="ChEBI" id="CHEBI:29985"/>
        <dbReference type="ChEBI" id="CHEBI:58928"/>
        <dbReference type="EC" id="3.5.3.8"/>
    </reaction>
</comment>
<evidence type="ECO:0000256" key="4">
    <source>
        <dbReference type="ARBA" id="ARBA00023211"/>
    </source>
</evidence>
<dbReference type="PANTHER" id="PTHR11358">
    <property type="entry name" value="ARGINASE/AGMATINASE"/>
    <property type="match status" value="1"/>
</dbReference>
<feature type="binding site" evidence="5">
    <location>
        <position position="187"/>
    </location>
    <ligand>
        <name>Mn(2+)</name>
        <dbReference type="ChEBI" id="CHEBI:29035"/>
        <label>2</label>
    </ligand>
</feature>
<organism evidence="10 11">
    <name type="scientific">Sinomonas halotolerans</name>
    <dbReference type="NCBI Taxonomy" id="1644133"/>
    <lineage>
        <taxon>Bacteria</taxon>
        <taxon>Bacillati</taxon>
        <taxon>Actinomycetota</taxon>
        <taxon>Actinomycetes</taxon>
        <taxon>Micrococcales</taxon>
        <taxon>Micrococcaceae</taxon>
        <taxon>Sinomonas</taxon>
    </lineage>
</organism>
<dbReference type="GO" id="GO:0050415">
    <property type="term" value="F:formimidoylglutamase activity"/>
    <property type="evidence" value="ECO:0007669"/>
    <property type="project" value="UniProtKB-EC"/>
</dbReference>
<dbReference type="EMBL" id="JBDFRB010000003">
    <property type="protein sequence ID" value="MEN2743870.1"/>
    <property type="molecule type" value="Genomic_DNA"/>
</dbReference>
<dbReference type="EC" id="3.5.3.8" evidence="5 6"/>
<feature type="binding site" evidence="5">
    <location>
        <position position="160"/>
    </location>
    <ligand>
        <name>Mn(2+)</name>
        <dbReference type="ChEBI" id="CHEBI:29035"/>
        <label>1</label>
    </ligand>
</feature>
<evidence type="ECO:0000313" key="11">
    <source>
        <dbReference type="Proteomes" id="UP001422074"/>
    </source>
</evidence>
<dbReference type="InterPro" id="IPR020855">
    <property type="entry name" value="Ureohydrolase_Mn_BS"/>
</dbReference>
<evidence type="ECO:0000256" key="6">
    <source>
        <dbReference type="NCBIfam" id="TIGR01227"/>
    </source>
</evidence>
<evidence type="ECO:0000256" key="2">
    <source>
        <dbReference type="ARBA" id="ARBA00022801"/>
    </source>
</evidence>
<keyword evidence="2 5" id="KW-0378">Hydrolase</keyword>
<feature type="region of interest" description="Disordered" evidence="9">
    <location>
        <begin position="1"/>
        <end position="23"/>
    </location>
</feature>
<keyword evidence="3 5" id="KW-0369">Histidine metabolism</keyword>
<dbReference type="Pfam" id="PF00491">
    <property type="entry name" value="Arginase"/>
    <property type="match status" value="1"/>
</dbReference>
<keyword evidence="4 5" id="KW-0464">Manganese</keyword>
<evidence type="ECO:0000256" key="8">
    <source>
        <dbReference type="RuleBase" id="RU003684"/>
    </source>
</evidence>
<protein>
    <recommendedName>
        <fullName evidence="5 6">Formimidoylglutamase</fullName>
        <ecNumber evidence="5 6">3.5.3.8</ecNumber>
    </recommendedName>
    <alternativeName>
        <fullName evidence="5">Formiminoglutamase</fullName>
    </alternativeName>
    <alternativeName>
        <fullName evidence="5">Formiminoglutamate hydrolase</fullName>
    </alternativeName>
</protein>
<dbReference type="PRINTS" id="PR00116">
    <property type="entry name" value="ARGINASE"/>
</dbReference>
<comment type="pathway">
    <text evidence="5">Amino-acid degradation; L-histidine degradation into L-glutamate; L-glutamate from N-formimidoyl-L-glutamate (hydrolase route): step 1/1.</text>
</comment>
<dbReference type="PANTHER" id="PTHR11358:SF35">
    <property type="entry name" value="FORMIMIDOYLGLUTAMASE"/>
    <property type="match status" value="1"/>
</dbReference>
<dbReference type="CDD" id="cd09988">
    <property type="entry name" value="Formimidoylglutamase"/>
    <property type="match status" value="1"/>
</dbReference>
<feature type="binding site" evidence="5">
    <location>
        <position position="189"/>
    </location>
    <ligand>
        <name>Mn(2+)</name>
        <dbReference type="ChEBI" id="CHEBI:29035"/>
        <label>2</label>
    </ligand>
</feature>
<keyword evidence="1 5" id="KW-0479">Metal-binding</keyword>
<evidence type="ECO:0000256" key="3">
    <source>
        <dbReference type="ARBA" id="ARBA00022808"/>
    </source>
</evidence>
<dbReference type="NCBIfam" id="TIGR01227">
    <property type="entry name" value="hutG"/>
    <property type="match status" value="1"/>
</dbReference>
<comment type="function">
    <text evidence="5">Catalyzes the conversion of N-formimidoyl-L-glutamate to L-glutamate and formamide.</text>
</comment>
<dbReference type="PROSITE" id="PS01053">
    <property type="entry name" value="ARGINASE_1"/>
    <property type="match status" value="1"/>
</dbReference>
<feature type="binding site" evidence="5">
    <location>
        <position position="187"/>
    </location>
    <ligand>
        <name>Mn(2+)</name>
        <dbReference type="ChEBI" id="CHEBI:29035"/>
        <label>1</label>
    </ligand>
</feature>
<dbReference type="HAMAP" id="MF_00737">
    <property type="entry name" value="Formimidoylglutam"/>
    <property type="match status" value="1"/>
</dbReference>
<dbReference type="InterPro" id="IPR006035">
    <property type="entry name" value="Ureohydrolase"/>
</dbReference>
<reference evidence="10 11" key="1">
    <citation type="submission" date="2024-05" db="EMBL/GenBank/DDBJ databases">
        <title>Sinomonas sp. nov., isolated from a waste landfill.</title>
        <authorList>
            <person name="Zhao Y."/>
        </authorList>
    </citation>
    <scope>NUCLEOTIDE SEQUENCE [LARGE SCALE GENOMIC DNA]</scope>
    <source>
        <strain evidence="10 11">CCTCC AB2014300</strain>
    </source>
</reference>
<evidence type="ECO:0000256" key="9">
    <source>
        <dbReference type="SAM" id="MobiDB-lite"/>
    </source>
</evidence>
<gene>
    <name evidence="5 10" type="primary">hutG</name>
    <name evidence="10" type="ORF">ABCQ75_04870</name>
</gene>
<dbReference type="SUPFAM" id="SSF52768">
    <property type="entry name" value="Arginase/deacetylase"/>
    <property type="match status" value="1"/>
</dbReference>
<dbReference type="Gene3D" id="3.40.800.10">
    <property type="entry name" value="Ureohydrolase domain"/>
    <property type="match status" value="1"/>
</dbReference>
<feature type="binding site" evidence="5">
    <location>
        <position position="275"/>
    </location>
    <ligand>
        <name>Mn(2+)</name>
        <dbReference type="ChEBI" id="CHEBI:29035"/>
        <label>2</label>
    </ligand>
</feature>
<feature type="binding site" evidence="5">
    <location>
        <position position="277"/>
    </location>
    <ligand>
        <name>Mn(2+)</name>
        <dbReference type="ChEBI" id="CHEBI:29035"/>
        <label>2</label>
    </ligand>
</feature>
<evidence type="ECO:0000256" key="7">
    <source>
        <dbReference type="PROSITE-ProRule" id="PRU00742"/>
    </source>
</evidence>
<dbReference type="Proteomes" id="UP001422074">
    <property type="component" value="Unassembled WGS sequence"/>
</dbReference>
<keyword evidence="11" id="KW-1185">Reference proteome</keyword>